<dbReference type="Proteomes" id="UP000293589">
    <property type="component" value="Chromosome"/>
</dbReference>
<proteinExistence type="predicted"/>
<dbReference type="EMBL" id="CP035464">
    <property type="protein sequence ID" value="QAY33882.1"/>
    <property type="molecule type" value="Genomic_DNA"/>
</dbReference>
<dbReference type="KEGG" id="bgx:ESN35_06095"/>
<name>A0A4V0YBD6_9BIFI</name>
<dbReference type="PROSITE" id="PS51459">
    <property type="entry name" value="FIDO"/>
    <property type="match status" value="1"/>
</dbReference>
<gene>
    <name evidence="3" type="ORF">ESN35_06095</name>
</gene>
<feature type="region of interest" description="Disordered" evidence="1">
    <location>
        <begin position="188"/>
        <end position="208"/>
    </location>
</feature>
<evidence type="ECO:0000313" key="3">
    <source>
        <dbReference type="EMBL" id="QAY33882.1"/>
    </source>
</evidence>
<sequence>MATREFLRTNNPAVIGSRQDLALLQDLRDAAAWTLHHDYANGINVDYVCGINAQLTRTAAIEPGVIRTMPNIFVRTARGDYYPPVPERGEMENAIERLTSGEGTLSEASGLFAYLARMQPFGDGNKRTALLAANGLLMMRDTGRSLIVPTEDPDRSAFNDMLAAWYLDDDDTVIGWLAAWNETHQTLDDNGRPIEKETTVDDDPVAGVSDPTAIAMESFGQGQRYTR</sequence>
<evidence type="ECO:0000256" key="1">
    <source>
        <dbReference type="SAM" id="MobiDB-lite"/>
    </source>
</evidence>
<accession>A0A4V0YBD6</accession>
<organism evidence="3 4">
    <name type="scientific">Bifidobacterium pullorum subsp. gallinarum</name>
    <dbReference type="NCBI Taxonomy" id="78344"/>
    <lineage>
        <taxon>Bacteria</taxon>
        <taxon>Bacillati</taxon>
        <taxon>Actinomycetota</taxon>
        <taxon>Actinomycetes</taxon>
        <taxon>Bifidobacteriales</taxon>
        <taxon>Bifidobacteriaceae</taxon>
        <taxon>Bifidobacterium</taxon>
    </lineage>
</organism>
<evidence type="ECO:0000259" key="2">
    <source>
        <dbReference type="PROSITE" id="PS51459"/>
    </source>
</evidence>
<dbReference type="InterPro" id="IPR003812">
    <property type="entry name" value="Fido"/>
</dbReference>
<feature type="domain" description="Fido" evidence="2">
    <location>
        <begin position="43"/>
        <end position="179"/>
    </location>
</feature>
<dbReference type="Pfam" id="PF02661">
    <property type="entry name" value="Fic"/>
    <property type="match status" value="1"/>
</dbReference>
<feature type="compositionally biased region" description="Basic and acidic residues" evidence="1">
    <location>
        <begin position="188"/>
        <end position="199"/>
    </location>
</feature>
<dbReference type="InterPro" id="IPR036597">
    <property type="entry name" value="Fido-like_dom_sf"/>
</dbReference>
<dbReference type="Gene3D" id="1.10.3290.10">
    <property type="entry name" value="Fido-like domain"/>
    <property type="match status" value="1"/>
</dbReference>
<protein>
    <submittedName>
        <fullName evidence="3">Cell filamentation protein Fic</fullName>
    </submittedName>
</protein>
<reference evidence="3 4" key="1">
    <citation type="submission" date="2019-01" db="EMBL/GenBank/DDBJ databases">
        <title>Complete genome sequence of Bifidobacterium gallinarum CACC 514.</title>
        <authorList>
            <person name="Jung M."/>
        </authorList>
    </citation>
    <scope>NUCLEOTIDE SEQUENCE [LARGE SCALE GENOMIC DNA]</scope>
    <source>
        <strain evidence="3 4">CACC 514</strain>
    </source>
</reference>
<dbReference type="AlphaFoldDB" id="A0A4V0YBD6"/>
<dbReference type="SUPFAM" id="SSF140931">
    <property type="entry name" value="Fic-like"/>
    <property type="match status" value="1"/>
</dbReference>
<evidence type="ECO:0000313" key="4">
    <source>
        <dbReference type="Proteomes" id="UP000293589"/>
    </source>
</evidence>